<dbReference type="AlphaFoldDB" id="A0A0B7NAC9"/>
<protein>
    <submittedName>
        <fullName evidence="3">Uncharacterized protein</fullName>
    </submittedName>
</protein>
<feature type="coiled-coil region" evidence="1">
    <location>
        <begin position="214"/>
        <end position="248"/>
    </location>
</feature>
<name>A0A0B7NAC9_9FUNG</name>
<accession>A0A0B7NAC9</accession>
<feature type="region of interest" description="Disordered" evidence="2">
    <location>
        <begin position="249"/>
        <end position="269"/>
    </location>
</feature>
<evidence type="ECO:0000313" key="3">
    <source>
        <dbReference type="EMBL" id="CEP12388.1"/>
    </source>
</evidence>
<organism evidence="3 4">
    <name type="scientific">Parasitella parasitica</name>
    <dbReference type="NCBI Taxonomy" id="35722"/>
    <lineage>
        <taxon>Eukaryota</taxon>
        <taxon>Fungi</taxon>
        <taxon>Fungi incertae sedis</taxon>
        <taxon>Mucoromycota</taxon>
        <taxon>Mucoromycotina</taxon>
        <taxon>Mucoromycetes</taxon>
        <taxon>Mucorales</taxon>
        <taxon>Mucorineae</taxon>
        <taxon>Mucoraceae</taxon>
        <taxon>Parasitella</taxon>
    </lineage>
</organism>
<dbReference type="Proteomes" id="UP000054107">
    <property type="component" value="Unassembled WGS sequence"/>
</dbReference>
<evidence type="ECO:0000313" key="4">
    <source>
        <dbReference type="Proteomes" id="UP000054107"/>
    </source>
</evidence>
<gene>
    <name evidence="3" type="primary">PARPA_06325.1 scaffold 21420</name>
</gene>
<evidence type="ECO:0000256" key="1">
    <source>
        <dbReference type="SAM" id="Coils"/>
    </source>
</evidence>
<feature type="region of interest" description="Disordered" evidence="2">
    <location>
        <begin position="102"/>
        <end position="170"/>
    </location>
</feature>
<keyword evidence="1" id="KW-0175">Coiled coil</keyword>
<dbReference type="EMBL" id="LN727632">
    <property type="protein sequence ID" value="CEP12388.1"/>
    <property type="molecule type" value="Genomic_DNA"/>
</dbReference>
<reference evidence="3 4" key="1">
    <citation type="submission" date="2014-09" db="EMBL/GenBank/DDBJ databases">
        <authorList>
            <person name="Ellenberger Sabrina"/>
        </authorList>
    </citation>
    <scope>NUCLEOTIDE SEQUENCE [LARGE SCALE GENOMIC DNA]</scope>
    <source>
        <strain evidence="3 4">CBS 412.66</strain>
    </source>
</reference>
<feature type="compositionally biased region" description="Low complexity" evidence="2">
    <location>
        <begin position="127"/>
        <end position="144"/>
    </location>
</feature>
<keyword evidence="4" id="KW-1185">Reference proteome</keyword>
<sequence length="269" mass="29528">MPRTANLSTFLESDKLTLLNHMLQIVPIGPAEWERVTALFNVDAIGPQRTKNSLKQLYGRLQLIKKPNGDSRPSEIVKKVREIEDAITAKTCSFELGGYETSDLEDDSEEIHSNGNTFLTIDDGDLSSSSPGPSSSGPSSSFSGAVPRPFPESSSERFRRGLSVPQKGSKNSESLQKIVETFTSVADRIAVNLESAKGLDTSFNIRLEKVEASMSSLSSKVDNCMSQIQSLSQEIQKIGEVLEQLLALSRGRSRDDEDENENDLNWQAS</sequence>
<proteinExistence type="predicted"/>
<evidence type="ECO:0000256" key="2">
    <source>
        <dbReference type="SAM" id="MobiDB-lite"/>
    </source>
</evidence>